<dbReference type="PANTHER" id="PTHR42923">
    <property type="entry name" value="PROTOPORPHYRINOGEN OXIDASE"/>
    <property type="match status" value="1"/>
</dbReference>
<dbReference type="Gene3D" id="3.50.50.60">
    <property type="entry name" value="FAD/NAD(P)-binding domain"/>
    <property type="match status" value="1"/>
</dbReference>
<evidence type="ECO:0000313" key="3">
    <source>
        <dbReference type="Proteomes" id="UP000309133"/>
    </source>
</evidence>
<comment type="caution">
    <text evidence="2">The sequence shown here is derived from an EMBL/GenBank/DDBJ whole genome shotgun (WGS) entry which is preliminary data.</text>
</comment>
<sequence length="461" mass="46872">MSALPSASATFDTVVVGGGAAGLVAARAEVLAGRSVALLDAADELGGALARASVADVEVDVGAESFAVRGTAVSTLIRSLGLTQVEPSPEGAWLLRDGRAHPLPSAGVLGIPGFPLADDVRAIIGTRAAVRAYADRLIPELTIGREHDLARLVRRRMGVAVLDDLVRPVVESVYGLRPEDADVDALLPGLNGALTATGSLSSAVLRLRSAAPAGSAVAGVDGGIHLIARALLADLQRFGVEVRPSSAVSSVDHAPGGWRIRTADDVIDAARLVIATDGSTARSLLRPILGDAVGIESEWPAGRRSTTITLAVDGVDALDSAPRGSGVLVAGAEDGSATALTHSSAKWPWLRDVLPPGRHLLRVSFRGEDEVPVDLAVQEAGRLLGVTIPAASVVDAARTVWRQDAARATRGLPARLAALSSAVAATPALAITGAWVAGTGLASVVAHAQSEVARLGAAPTD</sequence>
<evidence type="ECO:0000313" key="2">
    <source>
        <dbReference type="EMBL" id="THG29431.1"/>
    </source>
</evidence>
<protein>
    <submittedName>
        <fullName evidence="2">Protoporphyrinogen oxidase</fullName>
    </submittedName>
</protein>
<dbReference type="Gene3D" id="3.90.660.20">
    <property type="entry name" value="Protoporphyrinogen oxidase, mitochondrial, domain 2"/>
    <property type="match status" value="1"/>
</dbReference>
<dbReference type="InterPro" id="IPR002937">
    <property type="entry name" value="Amino_oxidase"/>
</dbReference>
<dbReference type="SUPFAM" id="SSF51905">
    <property type="entry name" value="FAD/NAD(P)-binding domain"/>
    <property type="match status" value="1"/>
</dbReference>
<name>A0A4S4FH24_9MICO</name>
<dbReference type="GO" id="GO:0016491">
    <property type="term" value="F:oxidoreductase activity"/>
    <property type="evidence" value="ECO:0007669"/>
    <property type="project" value="InterPro"/>
</dbReference>
<dbReference type="SUPFAM" id="SSF54373">
    <property type="entry name" value="FAD-linked reductases, C-terminal domain"/>
    <property type="match status" value="1"/>
</dbReference>
<dbReference type="AlphaFoldDB" id="A0A4S4FH24"/>
<gene>
    <name evidence="2" type="ORF">E6C64_12045</name>
</gene>
<dbReference type="RefSeq" id="WP_136427761.1">
    <property type="nucleotide sequence ID" value="NZ_SSSM01000005.1"/>
</dbReference>
<organism evidence="2 3">
    <name type="scientific">Naasia lichenicola</name>
    <dbReference type="NCBI Taxonomy" id="2565933"/>
    <lineage>
        <taxon>Bacteria</taxon>
        <taxon>Bacillati</taxon>
        <taxon>Actinomycetota</taxon>
        <taxon>Actinomycetes</taxon>
        <taxon>Micrococcales</taxon>
        <taxon>Microbacteriaceae</taxon>
        <taxon>Naasia</taxon>
    </lineage>
</organism>
<proteinExistence type="predicted"/>
<keyword evidence="3" id="KW-1185">Reference proteome</keyword>
<accession>A0A4S4FH24</accession>
<dbReference type="PANTHER" id="PTHR42923:SF3">
    <property type="entry name" value="PROTOPORPHYRINOGEN OXIDASE"/>
    <property type="match status" value="1"/>
</dbReference>
<dbReference type="OrthoDB" id="3450553at2"/>
<reference evidence="2 3" key="1">
    <citation type="submission" date="2019-04" db="EMBL/GenBank/DDBJ databases">
        <authorList>
            <person name="Jiang L."/>
        </authorList>
    </citation>
    <scope>NUCLEOTIDE SEQUENCE [LARGE SCALE GENOMIC DNA]</scope>
    <source>
        <strain evidence="2 3">YIM 131853</strain>
    </source>
</reference>
<dbReference type="InterPro" id="IPR036188">
    <property type="entry name" value="FAD/NAD-bd_sf"/>
</dbReference>
<dbReference type="EMBL" id="SSSM01000005">
    <property type="protein sequence ID" value="THG29431.1"/>
    <property type="molecule type" value="Genomic_DNA"/>
</dbReference>
<dbReference type="InterPro" id="IPR050464">
    <property type="entry name" value="Zeta_carotene_desat/Oxidored"/>
</dbReference>
<dbReference type="Gene3D" id="1.10.3110.10">
    <property type="entry name" value="protoporphyrinogen ix oxidase, domain 3"/>
    <property type="match status" value="1"/>
</dbReference>
<evidence type="ECO:0000259" key="1">
    <source>
        <dbReference type="Pfam" id="PF01593"/>
    </source>
</evidence>
<dbReference type="Proteomes" id="UP000309133">
    <property type="component" value="Unassembled WGS sequence"/>
</dbReference>
<feature type="domain" description="Amine oxidase" evidence="1">
    <location>
        <begin position="21"/>
        <end position="448"/>
    </location>
</feature>
<dbReference type="Pfam" id="PF01593">
    <property type="entry name" value="Amino_oxidase"/>
    <property type="match status" value="1"/>
</dbReference>